<dbReference type="RefSeq" id="WP_133297836.1">
    <property type="nucleotide sequence ID" value="NZ_QNVT01000019.1"/>
</dbReference>
<dbReference type="InterPro" id="IPR050708">
    <property type="entry name" value="T6SS_VgrG/RHS"/>
</dbReference>
<dbReference type="PANTHER" id="PTHR32305">
    <property type="match status" value="1"/>
</dbReference>
<dbReference type="Gene3D" id="2.180.10.10">
    <property type="entry name" value="RHS repeat-associated core"/>
    <property type="match status" value="1"/>
</dbReference>
<keyword evidence="2" id="KW-1185">Reference proteome</keyword>
<dbReference type="Proteomes" id="UP000256686">
    <property type="component" value="Unassembled WGS sequence"/>
</dbReference>
<dbReference type="InterPro" id="IPR022385">
    <property type="entry name" value="Rhs_assc_core"/>
</dbReference>
<feature type="non-terminal residue" evidence="1">
    <location>
        <position position="1"/>
    </location>
</feature>
<organism evidence="1 2">
    <name type="scientific">Chryseobacterium pennae</name>
    <dbReference type="NCBI Taxonomy" id="2258962"/>
    <lineage>
        <taxon>Bacteria</taxon>
        <taxon>Pseudomonadati</taxon>
        <taxon>Bacteroidota</taxon>
        <taxon>Flavobacteriia</taxon>
        <taxon>Flavobacteriales</taxon>
        <taxon>Weeksellaceae</taxon>
        <taxon>Chryseobacterium group</taxon>
        <taxon>Chryseobacterium</taxon>
    </lineage>
</organism>
<dbReference type="EMBL" id="QNVT01000019">
    <property type="protein sequence ID" value="REC60907.1"/>
    <property type="molecule type" value="Genomic_DNA"/>
</dbReference>
<proteinExistence type="predicted"/>
<protein>
    <recommendedName>
        <fullName evidence="3">RHS repeat-associated core domain-containing protein</fullName>
    </recommendedName>
</protein>
<dbReference type="AlphaFoldDB" id="A0A3D9C4V0"/>
<accession>A0A3D9C4V0</accession>
<dbReference type="NCBIfam" id="TIGR03696">
    <property type="entry name" value="Rhs_assc_core"/>
    <property type="match status" value="1"/>
</dbReference>
<name>A0A3D9C4V0_9FLAO</name>
<reference evidence="2" key="1">
    <citation type="submission" date="2018-06" db="EMBL/GenBank/DDBJ databases">
        <authorList>
            <person name="Lum Nde A."/>
            <person name="Hugo C."/>
        </authorList>
    </citation>
    <scope>NUCLEOTIDE SEQUENCE [LARGE SCALE GENOMIC DNA]</scope>
    <source>
        <strain evidence="2">1_F178</strain>
    </source>
</reference>
<evidence type="ECO:0000313" key="1">
    <source>
        <dbReference type="EMBL" id="REC60907.1"/>
    </source>
</evidence>
<sequence>VAQNVVTRHKRLATDTETVITENFEYDHQNRLLVHKHQVNSNPVEILTQNTYNELSQLESKKVGGVSVGTSLQQIDYKYNIRGWMTKINDPANLNGKLFGYEIKYTNPVNPLYATARYNGNIAEIDWNTSNNNVLKRYTYDYYADNKLKFGHYSEPWATAPQNSFYSEYIIYDLNGNITQLYRNTKNSTTGVAMQIDDLTYIYSGNRLLNVKDNAQNNLGYVGGGNTISYDDNGNMTSHPDKKISSIKYNYLNLPQQVTQDSKAINYVYRADGTKVKKSGTAGLATDYLDGFQYTESNLKFVPTSEGYFNFENNKYIYNYADHLGNVRLSYFKNGTGIEVLEENNYYPFGLKHEGYNILGGNPSYNYKYNGKELQETGMYDYGARMYMPDLGRWGVVDPLAEKMTRHSPYNYAFNNPIRFIDPDGRAPLTDYFGLSGNYLGTDGVNNGKVRVALNSTEESRITSSIKDGKVTLNSNAYSDGLIDLPSDNLISSMDAAYSNMEASGMNEQAIAVGGKNGLEGLATVASTSKGSVKTGLAENELTGKGYDITHNIHTHGAVLKFDTSGNAIVGGFNPSGADKSGALFTQPNAVLGYDVATNTSKITSAEVTSAQSTIGNFVPLNPANYNKIITYYNNSGSVHSMNYGTFKNNVEVIKVGAAMINLSRPRPQ</sequence>
<comment type="caution">
    <text evidence="1">The sequence shown here is derived from an EMBL/GenBank/DDBJ whole genome shotgun (WGS) entry which is preliminary data.</text>
</comment>
<dbReference type="PANTHER" id="PTHR32305:SF15">
    <property type="entry name" value="PROTEIN RHSA-RELATED"/>
    <property type="match status" value="1"/>
</dbReference>
<evidence type="ECO:0008006" key="3">
    <source>
        <dbReference type="Google" id="ProtNLM"/>
    </source>
</evidence>
<gene>
    <name evidence="1" type="ORF">DRF65_17870</name>
</gene>
<evidence type="ECO:0000313" key="2">
    <source>
        <dbReference type="Proteomes" id="UP000256686"/>
    </source>
</evidence>